<accession>A0A9Q1FCU8</accession>
<feature type="compositionally biased region" description="Basic and acidic residues" evidence="1">
    <location>
        <begin position="41"/>
        <end position="77"/>
    </location>
</feature>
<proteinExistence type="predicted"/>
<evidence type="ECO:0000313" key="3">
    <source>
        <dbReference type="Proteomes" id="UP001152622"/>
    </source>
</evidence>
<organism evidence="2 3">
    <name type="scientific">Synaphobranchus kaupii</name>
    <name type="common">Kaup's arrowtooth eel</name>
    <dbReference type="NCBI Taxonomy" id="118154"/>
    <lineage>
        <taxon>Eukaryota</taxon>
        <taxon>Metazoa</taxon>
        <taxon>Chordata</taxon>
        <taxon>Craniata</taxon>
        <taxon>Vertebrata</taxon>
        <taxon>Euteleostomi</taxon>
        <taxon>Actinopterygii</taxon>
        <taxon>Neopterygii</taxon>
        <taxon>Teleostei</taxon>
        <taxon>Anguilliformes</taxon>
        <taxon>Synaphobranchidae</taxon>
        <taxon>Synaphobranchus</taxon>
    </lineage>
</organism>
<dbReference type="AlphaFoldDB" id="A0A9Q1FCU8"/>
<feature type="region of interest" description="Disordered" evidence="1">
    <location>
        <begin position="38"/>
        <end position="93"/>
    </location>
</feature>
<keyword evidence="3" id="KW-1185">Reference proteome</keyword>
<gene>
    <name evidence="2" type="ORF">SKAU_G00186530</name>
</gene>
<comment type="caution">
    <text evidence="2">The sequence shown here is derived from an EMBL/GenBank/DDBJ whole genome shotgun (WGS) entry which is preliminary data.</text>
</comment>
<dbReference type="Proteomes" id="UP001152622">
    <property type="component" value="Chromosome 6"/>
</dbReference>
<sequence length="93" mass="9827">MSTTGKMVLYPAAALYYTVGAARICHLKTMVLVTLLGNAGKSERTKPRAARRGLENGHEDERGQKRQETAGEADLRRKPSALTGTCGPAGVGG</sequence>
<evidence type="ECO:0000313" key="2">
    <source>
        <dbReference type="EMBL" id="KAJ8355859.1"/>
    </source>
</evidence>
<evidence type="ECO:0000256" key="1">
    <source>
        <dbReference type="SAM" id="MobiDB-lite"/>
    </source>
</evidence>
<dbReference type="EMBL" id="JAINUF010000006">
    <property type="protein sequence ID" value="KAJ8355859.1"/>
    <property type="molecule type" value="Genomic_DNA"/>
</dbReference>
<name>A0A9Q1FCU8_SYNKA</name>
<protein>
    <submittedName>
        <fullName evidence="2">Uncharacterized protein</fullName>
    </submittedName>
</protein>
<reference evidence="2" key="1">
    <citation type="journal article" date="2023" name="Science">
        <title>Genome structures resolve the early diversification of teleost fishes.</title>
        <authorList>
            <person name="Parey E."/>
            <person name="Louis A."/>
            <person name="Montfort J."/>
            <person name="Bouchez O."/>
            <person name="Roques C."/>
            <person name="Iampietro C."/>
            <person name="Lluch J."/>
            <person name="Castinel A."/>
            <person name="Donnadieu C."/>
            <person name="Desvignes T."/>
            <person name="Floi Bucao C."/>
            <person name="Jouanno E."/>
            <person name="Wen M."/>
            <person name="Mejri S."/>
            <person name="Dirks R."/>
            <person name="Jansen H."/>
            <person name="Henkel C."/>
            <person name="Chen W.J."/>
            <person name="Zahm M."/>
            <person name="Cabau C."/>
            <person name="Klopp C."/>
            <person name="Thompson A.W."/>
            <person name="Robinson-Rechavi M."/>
            <person name="Braasch I."/>
            <person name="Lecointre G."/>
            <person name="Bobe J."/>
            <person name="Postlethwait J.H."/>
            <person name="Berthelot C."/>
            <person name="Roest Crollius H."/>
            <person name="Guiguen Y."/>
        </authorList>
    </citation>
    <scope>NUCLEOTIDE SEQUENCE</scope>
    <source>
        <strain evidence="2">WJC10195</strain>
    </source>
</reference>